<feature type="region of interest" description="Disordered" evidence="2">
    <location>
        <begin position="149"/>
        <end position="189"/>
    </location>
</feature>
<keyword evidence="1" id="KW-0862">Zinc</keyword>
<feature type="compositionally biased region" description="Polar residues" evidence="2">
    <location>
        <begin position="175"/>
        <end position="189"/>
    </location>
</feature>
<keyword evidence="1" id="KW-0479">Metal-binding</keyword>
<dbReference type="InterPro" id="IPR013087">
    <property type="entry name" value="Znf_C2H2_type"/>
</dbReference>
<feature type="compositionally biased region" description="Low complexity" evidence="2">
    <location>
        <begin position="161"/>
        <end position="174"/>
    </location>
</feature>
<gene>
    <name evidence="4" type="ORF">DL762_005691</name>
</gene>
<accession>A0ABY0H451</accession>
<proteinExistence type="predicted"/>
<dbReference type="EMBL" id="QJNS01000163">
    <property type="protein sequence ID" value="RYO84398.1"/>
    <property type="molecule type" value="Genomic_DNA"/>
</dbReference>
<dbReference type="SMART" id="SM00355">
    <property type="entry name" value="ZnF_C2H2"/>
    <property type="match status" value="3"/>
</dbReference>
<comment type="caution">
    <text evidence="4">The sequence shown here is derived from an EMBL/GenBank/DDBJ whole genome shotgun (WGS) entry which is preliminary data.</text>
</comment>
<evidence type="ECO:0000313" key="4">
    <source>
        <dbReference type="EMBL" id="RYO84398.1"/>
    </source>
</evidence>
<keyword evidence="5" id="KW-1185">Reference proteome</keyword>
<dbReference type="PROSITE" id="PS50157">
    <property type="entry name" value="ZINC_FINGER_C2H2_2"/>
    <property type="match status" value="1"/>
</dbReference>
<evidence type="ECO:0000256" key="2">
    <source>
        <dbReference type="SAM" id="MobiDB-lite"/>
    </source>
</evidence>
<feature type="compositionally biased region" description="Polar residues" evidence="2">
    <location>
        <begin position="149"/>
        <end position="160"/>
    </location>
</feature>
<name>A0ABY0H451_9PEZI</name>
<organism evidence="4 5">
    <name type="scientific">Monosporascus cannonballus</name>
    <dbReference type="NCBI Taxonomy" id="155416"/>
    <lineage>
        <taxon>Eukaryota</taxon>
        <taxon>Fungi</taxon>
        <taxon>Dikarya</taxon>
        <taxon>Ascomycota</taxon>
        <taxon>Pezizomycotina</taxon>
        <taxon>Sordariomycetes</taxon>
        <taxon>Xylariomycetidae</taxon>
        <taxon>Xylariales</taxon>
        <taxon>Xylariales incertae sedis</taxon>
        <taxon>Monosporascus</taxon>
    </lineage>
</organism>
<evidence type="ECO:0000259" key="3">
    <source>
        <dbReference type="PROSITE" id="PS50157"/>
    </source>
</evidence>
<feature type="domain" description="C2H2-type" evidence="3">
    <location>
        <begin position="294"/>
        <end position="324"/>
    </location>
</feature>
<protein>
    <recommendedName>
        <fullName evidence="3">C2H2-type domain-containing protein</fullName>
    </recommendedName>
</protein>
<reference evidence="4 5" key="1">
    <citation type="submission" date="2018-06" db="EMBL/GenBank/DDBJ databases">
        <title>Complete Genomes of Monosporascus.</title>
        <authorList>
            <person name="Robinson A.J."/>
            <person name="Natvig D.O."/>
        </authorList>
    </citation>
    <scope>NUCLEOTIDE SEQUENCE [LARGE SCALE GENOMIC DNA]</scope>
    <source>
        <strain evidence="4 5">CBS 609.92</strain>
    </source>
</reference>
<sequence length="330" mass="37446">MITGDAPSIYDDGSDAWMALPLFNRKGSPDHTRNVLAWQPAAMEAAMEAVMEFDIPNLDCGFFHDYEMIDYENLTPSHSCDLSRPQSEFAISAFQFDAASHSSDSSRPQSEFVVSTFQFDAVSHSSNSSRPQSEFAISAFQFDAASYSSDSSRPQSESVISASQSDAASHSSDSYRPQSEPVISSFQSDSGYESHVFDQAHSSRRRSLDEISDEHIPQPVFTTPCQCTFQNCKSTTVFTTGRDFRRHYRQHFKRFFCRYEECPQSRDDSGDAGTKGFATRKDRARHEAKHNPAIKCPWQNRNGTQCTRTFSRMDNMRDHYRRIHEKACKT</sequence>
<evidence type="ECO:0000256" key="1">
    <source>
        <dbReference type="PROSITE-ProRule" id="PRU00042"/>
    </source>
</evidence>
<keyword evidence="1" id="KW-0863">Zinc-finger</keyword>
<dbReference type="Proteomes" id="UP000294003">
    <property type="component" value="Unassembled WGS sequence"/>
</dbReference>
<evidence type="ECO:0000313" key="5">
    <source>
        <dbReference type="Proteomes" id="UP000294003"/>
    </source>
</evidence>